<dbReference type="InterPro" id="IPR050109">
    <property type="entry name" value="HTH-type_TetR-like_transc_reg"/>
</dbReference>
<dbReference type="EMBL" id="PUIO01000007">
    <property type="protein sequence ID" value="PQP25521.1"/>
    <property type="molecule type" value="Genomic_DNA"/>
</dbReference>
<reference evidence="6" key="1">
    <citation type="submission" date="2018-02" db="EMBL/GenBank/DDBJ databases">
        <title>Draft genome sequencing of Rhodococcus opacus KU647198.</title>
        <authorList>
            <person name="Zheng B.-X."/>
        </authorList>
    </citation>
    <scope>NUCLEOTIDE SEQUENCE [LARGE SCALE GENOMIC DNA]</scope>
    <source>
        <strain evidence="6">04-OD7</strain>
    </source>
</reference>
<dbReference type="InterPro" id="IPR036271">
    <property type="entry name" value="Tet_transcr_reg_TetR-rel_C_sf"/>
</dbReference>
<dbReference type="PRINTS" id="PR00455">
    <property type="entry name" value="HTHTETR"/>
</dbReference>
<dbReference type="Pfam" id="PF17926">
    <property type="entry name" value="TetR_C_21"/>
    <property type="match status" value="1"/>
</dbReference>
<dbReference type="InterPro" id="IPR041467">
    <property type="entry name" value="Sco4008_C"/>
</dbReference>
<dbReference type="Gene3D" id="1.10.357.10">
    <property type="entry name" value="Tetracycline Repressor, domain 2"/>
    <property type="match status" value="1"/>
</dbReference>
<protein>
    <submittedName>
        <fullName evidence="5">TetR family transcriptional regulator</fullName>
    </submittedName>
</protein>
<evidence type="ECO:0000256" key="3">
    <source>
        <dbReference type="SAM" id="MobiDB-lite"/>
    </source>
</evidence>
<feature type="compositionally biased region" description="Polar residues" evidence="3">
    <location>
        <begin position="195"/>
        <end position="206"/>
    </location>
</feature>
<evidence type="ECO:0000313" key="5">
    <source>
        <dbReference type="EMBL" id="PQP25521.1"/>
    </source>
</evidence>
<dbReference type="AlphaFoldDB" id="A0A2S8JEU8"/>
<dbReference type="SUPFAM" id="SSF46689">
    <property type="entry name" value="Homeodomain-like"/>
    <property type="match status" value="1"/>
</dbReference>
<dbReference type="SUPFAM" id="SSF48498">
    <property type="entry name" value="Tetracyclin repressor-like, C-terminal domain"/>
    <property type="match status" value="1"/>
</dbReference>
<feature type="DNA-binding region" description="H-T-H motif" evidence="2">
    <location>
        <begin position="29"/>
        <end position="48"/>
    </location>
</feature>
<dbReference type="GO" id="GO:0006355">
    <property type="term" value="P:regulation of DNA-templated transcription"/>
    <property type="evidence" value="ECO:0007669"/>
    <property type="project" value="UniProtKB-ARBA"/>
</dbReference>
<dbReference type="Pfam" id="PF00440">
    <property type="entry name" value="TetR_N"/>
    <property type="match status" value="1"/>
</dbReference>
<dbReference type="Proteomes" id="UP000239290">
    <property type="component" value="Unassembled WGS sequence"/>
</dbReference>
<evidence type="ECO:0000256" key="1">
    <source>
        <dbReference type="ARBA" id="ARBA00023125"/>
    </source>
</evidence>
<evidence type="ECO:0000259" key="4">
    <source>
        <dbReference type="PROSITE" id="PS50977"/>
    </source>
</evidence>
<feature type="domain" description="HTH tetR-type" evidence="4">
    <location>
        <begin position="6"/>
        <end position="66"/>
    </location>
</feature>
<dbReference type="InterPro" id="IPR009057">
    <property type="entry name" value="Homeodomain-like_sf"/>
</dbReference>
<gene>
    <name evidence="5" type="ORF">C5613_08205</name>
</gene>
<dbReference type="PANTHER" id="PTHR30328:SF54">
    <property type="entry name" value="HTH-TYPE TRANSCRIPTIONAL REPRESSOR SCO4008"/>
    <property type="match status" value="1"/>
</dbReference>
<accession>A0A2S8JEU8</accession>
<comment type="caution">
    <text evidence="5">The sequence shown here is derived from an EMBL/GenBank/DDBJ whole genome shotgun (WGS) entry which is preliminary data.</text>
</comment>
<dbReference type="GO" id="GO:0003677">
    <property type="term" value="F:DNA binding"/>
    <property type="evidence" value="ECO:0007669"/>
    <property type="project" value="UniProtKB-UniRule"/>
</dbReference>
<dbReference type="PANTHER" id="PTHR30328">
    <property type="entry name" value="TRANSCRIPTIONAL REPRESSOR"/>
    <property type="match status" value="1"/>
</dbReference>
<keyword evidence="1 2" id="KW-0238">DNA-binding</keyword>
<dbReference type="InterPro" id="IPR001647">
    <property type="entry name" value="HTH_TetR"/>
</dbReference>
<evidence type="ECO:0000256" key="2">
    <source>
        <dbReference type="PROSITE-ProRule" id="PRU00335"/>
    </source>
</evidence>
<proteinExistence type="predicted"/>
<evidence type="ECO:0000313" key="6">
    <source>
        <dbReference type="Proteomes" id="UP000239290"/>
    </source>
</evidence>
<dbReference type="PROSITE" id="PS50977">
    <property type="entry name" value="HTH_TETR_2"/>
    <property type="match status" value="1"/>
</dbReference>
<organism evidence="5 6">
    <name type="scientific">Rhodococcus opacus</name>
    <name type="common">Nocardia opaca</name>
    <dbReference type="NCBI Taxonomy" id="37919"/>
    <lineage>
        <taxon>Bacteria</taxon>
        <taxon>Bacillati</taxon>
        <taxon>Actinomycetota</taxon>
        <taxon>Actinomycetes</taxon>
        <taxon>Mycobacteriales</taxon>
        <taxon>Nocardiaceae</taxon>
        <taxon>Rhodococcus</taxon>
    </lineage>
</organism>
<sequence>MAWDTERTKRLLIEAGVAEFSSFGLAGARVDRIAEKAGVNKERIYQYFGKKEAFFSAVLEHELATTLAAVELSGHGVVAIADYAGRRFDYQREHPTFTRLLFWEGLELEAPVAEASRQKHAQAIVASAREAVPELSESDAQELLITVITLVDGWVALQTADRLFSTPLPRGRDRDSRRRDFIVMTVEAATRAALTRTQSARTQLTAGSPRMGDAGSALRSTRADGAGKV</sequence>
<name>A0A2S8JEU8_RHOOP</name>
<dbReference type="RefSeq" id="WP_105413890.1">
    <property type="nucleotide sequence ID" value="NZ_PUIO01000007.1"/>
</dbReference>
<feature type="region of interest" description="Disordered" evidence="3">
    <location>
        <begin position="195"/>
        <end position="229"/>
    </location>
</feature>